<organism evidence="2 3">
    <name type="scientific">Actinocatenispora thailandica</name>
    <dbReference type="NCBI Taxonomy" id="227318"/>
    <lineage>
        <taxon>Bacteria</taxon>
        <taxon>Bacillati</taxon>
        <taxon>Actinomycetota</taxon>
        <taxon>Actinomycetes</taxon>
        <taxon>Micromonosporales</taxon>
        <taxon>Micromonosporaceae</taxon>
        <taxon>Actinocatenispora</taxon>
    </lineage>
</organism>
<dbReference type="PANTHER" id="PTHR12121:SF36">
    <property type="entry name" value="ENDONUCLEASE_EXONUCLEASE_PHOSPHATASE DOMAIN-CONTAINING PROTEIN"/>
    <property type="match status" value="1"/>
</dbReference>
<dbReference type="Gene3D" id="3.60.10.10">
    <property type="entry name" value="Endonuclease/exonuclease/phosphatase"/>
    <property type="match status" value="1"/>
</dbReference>
<feature type="domain" description="Endonuclease/exonuclease/phosphatase" evidence="1">
    <location>
        <begin position="6"/>
        <end position="244"/>
    </location>
</feature>
<dbReference type="KEGG" id="atl:Athai_68430"/>
<dbReference type="Pfam" id="PF03372">
    <property type="entry name" value="Exo_endo_phos"/>
    <property type="match status" value="1"/>
</dbReference>
<dbReference type="CDD" id="cd09083">
    <property type="entry name" value="EEP-1"/>
    <property type="match status" value="1"/>
</dbReference>
<dbReference type="SUPFAM" id="SSF56219">
    <property type="entry name" value="DNase I-like"/>
    <property type="match status" value="1"/>
</dbReference>
<proteinExistence type="predicted"/>
<dbReference type="InterPro" id="IPR036691">
    <property type="entry name" value="Endo/exonu/phosph_ase_sf"/>
</dbReference>
<name>A0A7R7DWT5_9ACTN</name>
<reference evidence="2 3" key="1">
    <citation type="submission" date="2020-08" db="EMBL/GenBank/DDBJ databases">
        <title>Whole genome shotgun sequence of Actinocatenispora thailandica NBRC 105041.</title>
        <authorList>
            <person name="Komaki H."/>
            <person name="Tamura T."/>
        </authorList>
    </citation>
    <scope>NUCLEOTIDE SEQUENCE [LARGE SCALE GENOMIC DNA]</scope>
    <source>
        <strain evidence="2 3">NBRC 105041</strain>
    </source>
</reference>
<sequence>MRLTGMTYNLKNPVDTDARAWPARRPLLAEQVRRAGADVIGTQEGHYQQLREIAADSGRYRIVGAGRESGGRGEWTAVLYDPAVLTPVDAQHFWLSDTPEQAGSRSPSWGNTVIRMASLVRFRRSDGGELHWLDTHLDHKSATARERGAALIAERLGALDPTAPLVVSGDFNCTPDQAPHRILTGAGLVDAWEAVGAAAQGTYGGWRAPGPDSDRIDWILTRGVTVRGAQIGDFHDGDRWPSDHVPVLVDLDLPDPAPER</sequence>
<dbReference type="InterPro" id="IPR005135">
    <property type="entry name" value="Endo/exonuclease/phosphatase"/>
</dbReference>
<dbReference type="PANTHER" id="PTHR12121">
    <property type="entry name" value="CARBON CATABOLITE REPRESSOR PROTEIN 4"/>
    <property type="match status" value="1"/>
</dbReference>
<dbReference type="GO" id="GO:0004519">
    <property type="term" value="F:endonuclease activity"/>
    <property type="evidence" value="ECO:0007669"/>
    <property type="project" value="UniProtKB-KW"/>
</dbReference>
<dbReference type="EMBL" id="AP023355">
    <property type="protein sequence ID" value="BCJ39340.1"/>
    <property type="molecule type" value="Genomic_DNA"/>
</dbReference>
<evidence type="ECO:0000259" key="1">
    <source>
        <dbReference type="Pfam" id="PF03372"/>
    </source>
</evidence>
<dbReference type="GO" id="GO:0000175">
    <property type="term" value="F:3'-5'-RNA exonuclease activity"/>
    <property type="evidence" value="ECO:0007669"/>
    <property type="project" value="TreeGrafter"/>
</dbReference>
<dbReference type="Proteomes" id="UP000611640">
    <property type="component" value="Chromosome"/>
</dbReference>
<keyword evidence="3" id="KW-1185">Reference proteome</keyword>
<evidence type="ECO:0000313" key="2">
    <source>
        <dbReference type="EMBL" id="BCJ39340.1"/>
    </source>
</evidence>
<dbReference type="RefSeq" id="WP_203965223.1">
    <property type="nucleotide sequence ID" value="NZ_AP023355.1"/>
</dbReference>
<dbReference type="InterPro" id="IPR050410">
    <property type="entry name" value="CCR4/nocturin_mRNA_transcr"/>
</dbReference>
<gene>
    <name evidence="2" type="ORF">Athai_68430</name>
</gene>
<protein>
    <submittedName>
        <fullName evidence="2">Endonuclease</fullName>
    </submittedName>
</protein>
<keyword evidence="2" id="KW-0255">Endonuclease</keyword>
<accession>A0A7R7DWT5</accession>
<keyword evidence="2" id="KW-0540">Nuclease</keyword>
<dbReference type="AlphaFoldDB" id="A0A7R7DWT5"/>
<evidence type="ECO:0000313" key="3">
    <source>
        <dbReference type="Proteomes" id="UP000611640"/>
    </source>
</evidence>
<keyword evidence="2" id="KW-0378">Hydrolase</keyword>